<feature type="region of interest" description="Disordered" evidence="1">
    <location>
        <begin position="1"/>
        <end position="26"/>
    </location>
</feature>
<dbReference type="AlphaFoldDB" id="A0A6C0H6K8"/>
<reference evidence="2" key="1">
    <citation type="journal article" date="2020" name="Nature">
        <title>Giant virus diversity and host interactions through global metagenomics.</title>
        <authorList>
            <person name="Schulz F."/>
            <person name="Roux S."/>
            <person name="Paez-Espino D."/>
            <person name="Jungbluth S."/>
            <person name="Walsh D.A."/>
            <person name="Denef V.J."/>
            <person name="McMahon K.D."/>
            <person name="Konstantinidis K.T."/>
            <person name="Eloe-Fadrosh E.A."/>
            <person name="Kyrpides N.C."/>
            <person name="Woyke T."/>
        </authorList>
    </citation>
    <scope>NUCLEOTIDE SEQUENCE</scope>
    <source>
        <strain evidence="2">GVMAG-M-3300023179-73</strain>
    </source>
</reference>
<accession>A0A6C0H6K8</accession>
<evidence type="ECO:0000256" key="1">
    <source>
        <dbReference type="SAM" id="MobiDB-lite"/>
    </source>
</evidence>
<sequence>MFKPKGKQKRLVIEKQDTSTTKPTDTFSETLSYEEDTDFTTTEQDSGYRFMSIVNSNYRKPNGGTYQDNMSTEDVRKRIDGCHILKTIQDKRVLETLPLFKTWVRYINRDTRQFRTGGLLMKVSYPDYIMLVNPSKNLTWSVQLKDNILFYREPEIVDEEQIREQAIKDKLYEMYKRGDLVSKKHSSR</sequence>
<evidence type="ECO:0000313" key="2">
    <source>
        <dbReference type="EMBL" id="QHT76211.1"/>
    </source>
</evidence>
<dbReference type="EMBL" id="MN739890">
    <property type="protein sequence ID" value="QHT76211.1"/>
    <property type="molecule type" value="Genomic_DNA"/>
</dbReference>
<organism evidence="2">
    <name type="scientific">viral metagenome</name>
    <dbReference type="NCBI Taxonomy" id="1070528"/>
    <lineage>
        <taxon>unclassified sequences</taxon>
        <taxon>metagenomes</taxon>
        <taxon>organismal metagenomes</taxon>
    </lineage>
</organism>
<protein>
    <submittedName>
        <fullName evidence="2">Uncharacterized protein</fullName>
    </submittedName>
</protein>
<name>A0A6C0H6K8_9ZZZZ</name>
<feature type="compositionally biased region" description="Basic residues" evidence="1">
    <location>
        <begin position="1"/>
        <end position="10"/>
    </location>
</feature>
<proteinExistence type="predicted"/>